<protein>
    <submittedName>
        <fullName evidence="1">Uncharacterized protein</fullName>
    </submittedName>
</protein>
<evidence type="ECO:0000313" key="2">
    <source>
        <dbReference type="Proteomes" id="UP001143910"/>
    </source>
</evidence>
<organism evidence="1 2">
    <name type="scientific">Zarea fungicola</name>
    <dbReference type="NCBI Taxonomy" id="93591"/>
    <lineage>
        <taxon>Eukaryota</taxon>
        <taxon>Fungi</taxon>
        <taxon>Dikarya</taxon>
        <taxon>Ascomycota</taxon>
        <taxon>Pezizomycotina</taxon>
        <taxon>Sordariomycetes</taxon>
        <taxon>Hypocreomycetidae</taxon>
        <taxon>Hypocreales</taxon>
        <taxon>Cordycipitaceae</taxon>
        <taxon>Zarea</taxon>
    </lineage>
</organism>
<evidence type="ECO:0000313" key="1">
    <source>
        <dbReference type="EMBL" id="KAJ2983519.1"/>
    </source>
</evidence>
<dbReference type="EMBL" id="JANJQO010000026">
    <property type="protein sequence ID" value="KAJ2983519.1"/>
    <property type="molecule type" value="Genomic_DNA"/>
</dbReference>
<name>A0ACC1NWT1_9HYPO</name>
<dbReference type="Proteomes" id="UP001143910">
    <property type="component" value="Unassembled WGS sequence"/>
</dbReference>
<reference evidence="1" key="1">
    <citation type="submission" date="2022-08" db="EMBL/GenBank/DDBJ databases">
        <title>Genome Sequence of Lecanicillium fungicola.</title>
        <authorList>
            <person name="Buettner E."/>
        </authorList>
    </citation>
    <scope>NUCLEOTIDE SEQUENCE</scope>
    <source>
        <strain evidence="1">Babe33</strain>
    </source>
</reference>
<keyword evidence="2" id="KW-1185">Reference proteome</keyword>
<gene>
    <name evidence="1" type="ORF">NQ176_g638</name>
</gene>
<sequence length="307" mass="33742">MSRERRYFVLAEVLPKRYIADFLGKVVIDKTSPARHYAPFGGSPRDMAPQLAADIVVWSSRNDLYTRAKGWKIGGGLANLHLQQSFLEEKGATLESDVVECHSMANTPVVFQSLMSNETYASDVRALLKEAKSNRAYFVTGFLTTQNASFTEFSVKSQRTGLEVTAPTLPGGIPKPPSGDDPLGRPSIKPEVEGSHHIKRSMKTADQVIFAVSYDVIKSSRSFDKDAKAFLSRSIINTGPRRSKPKELAFNGVESSSECSDEDTGDESTVATPPPVADEVIFVRSEILERELFGTDDSEEISFALPQ</sequence>
<comment type="caution">
    <text evidence="1">The sequence shown here is derived from an EMBL/GenBank/DDBJ whole genome shotgun (WGS) entry which is preliminary data.</text>
</comment>
<accession>A0ACC1NWT1</accession>
<proteinExistence type="predicted"/>